<protein>
    <submittedName>
        <fullName evidence="2">Uncharacterized protein</fullName>
    </submittedName>
</protein>
<sequence>MVLLIHDSLLIPSYFPRCHPLSPPRTPHVTPPTPVGPSTPPAAPSRSPTAASASVGRDPRRPPMPEFPARREHSARPKQTGQSFGQGALPPPQRIGSSSNFWLSRPARPPPEKWRALLREGLDPAVGSTGDAGPAWRLLVGLTSTRA</sequence>
<feature type="compositionally biased region" description="Pro residues" evidence="1">
    <location>
        <begin position="22"/>
        <end position="43"/>
    </location>
</feature>
<dbReference type="AlphaFoldDB" id="A0A5B0P2S3"/>
<evidence type="ECO:0000313" key="2">
    <source>
        <dbReference type="EMBL" id="KAA1094349.1"/>
    </source>
</evidence>
<dbReference type="OrthoDB" id="10388428at2759"/>
<reference evidence="2 3" key="1">
    <citation type="submission" date="2019-05" db="EMBL/GenBank/DDBJ databases">
        <title>Emergence of the Ug99 lineage of the wheat stem rust pathogen through somatic hybridization.</title>
        <authorList>
            <person name="Li F."/>
            <person name="Upadhyaya N.M."/>
            <person name="Sperschneider J."/>
            <person name="Matny O."/>
            <person name="Nguyen-Phuc H."/>
            <person name="Mago R."/>
            <person name="Raley C."/>
            <person name="Miller M.E."/>
            <person name="Silverstein K.A.T."/>
            <person name="Henningsen E."/>
            <person name="Hirsch C.D."/>
            <person name="Visser B."/>
            <person name="Pretorius Z.A."/>
            <person name="Steffenson B.J."/>
            <person name="Schwessinger B."/>
            <person name="Dodds P.N."/>
            <person name="Figueroa M."/>
        </authorList>
    </citation>
    <scope>NUCLEOTIDE SEQUENCE [LARGE SCALE GENOMIC DNA]</scope>
    <source>
        <strain evidence="2">21-0</strain>
    </source>
</reference>
<feature type="compositionally biased region" description="Basic and acidic residues" evidence="1">
    <location>
        <begin position="57"/>
        <end position="75"/>
    </location>
</feature>
<evidence type="ECO:0000313" key="3">
    <source>
        <dbReference type="Proteomes" id="UP000324748"/>
    </source>
</evidence>
<accession>A0A5B0P2S3</accession>
<gene>
    <name evidence="2" type="ORF">PGT21_018418</name>
</gene>
<keyword evidence="3" id="KW-1185">Reference proteome</keyword>
<dbReference type="Proteomes" id="UP000324748">
    <property type="component" value="Unassembled WGS sequence"/>
</dbReference>
<feature type="region of interest" description="Disordered" evidence="1">
    <location>
        <begin position="22"/>
        <end position="108"/>
    </location>
</feature>
<proteinExistence type="predicted"/>
<organism evidence="2 3">
    <name type="scientific">Puccinia graminis f. sp. tritici</name>
    <dbReference type="NCBI Taxonomy" id="56615"/>
    <lineage>
        <taxon>Eukaryota</taxon>
        <taxon>Fungi</taxon>
        <taxon>Dikarya</taxon>
        <taxon>Basidiomycota</taxon>
        <taxon>Pucciniomycotina</taxon>
        <taxon>Pucciniomycetes</taxon>
        <taxon>Pucciniales</taxon>
        <taxon>Pucciniaceae</taxon>
        <taxon>Puccinia</taxon>
    </lineage>
</organism>
<comment type="caution">
    <text evidence="2">The sequence shown here is derived from an EMBL/GenBank/DDBJ whole genome shotgun (WGS) entry which is preliminary data.</text>
</comment>
<name>A0A5B0P2S3_PUCGR</name>
<evidence type="ECO:0000256" key="1">
    <source>
        <dbReference type="SAM" id="MobiDB-lite"/>
    </source>
</evidence>
<feature type="compositionally biased region" description="Low complexity" evidence="1">
    <location>
        <begin position="44"/>
        <end position="54"/>
    </location>
</feature>
<dbReference type="EMBL" id="VSWC01000079">
    <property type="protein sequence ID" value="KAA1094349.1"/>
    <property type="molecule type" value="Genomic_DNA"/>
</dbReference>